<reference evidence="3 4" key="1">
    <citation type="submission" date="2016-11" db="EMBL/GenBank/DDBJ databases">
        <authorList>
            <person name="Jaros S."/>
            <person name="Januszkiewicz K."/>
            <person name="Wedrychowicz H."/>
        </authorList>
    </citation>
    <scope>NUCLEOTIDE SEQUENCE [LARGE SCALE GENOMIC DNA]</scope>
    <source>
        <strain evidence="3 4">CGMCC 1.8863</strain>
    </source>
</reference>
<evidence type="ECO:0000256" key="1">
    <source>
        <dbReference type="PROSITE-ProRule" id="PRU00169"/>
    </source>
</evidence>
<accession>A0A1M6M5Z1</accession>
<dbReference type="InterPro" id="IPR001789">
    <property type="entry name" value="Sig_transdc_resp-reg_receiver"/>
</dbReference>
<dbReference type="Proteomes" id="UP000184231">
    <property type="component" value="Unassembled WGS sequence"/>
</dbReference>
<dbReference type="Pfam" id="PF00072">
    <property type="entry name" value="Response_reg"/>
    <property type="match status" value="1"/>
</dbReference>
<dbReference type="SMART" id="SM00448">
    <property type="entry name" value="REC"/>
    <property type="match status" value="1"/>
</dbReference>
<dbReference type="AlphaFoldDB" id="A0A1M6M5Z1"/>
<dbReference type="InterPro" id="IPR011006">
    <property type="entry name" value="CheY-like_superfamily"/>
</dbReference>
<evidence type="ECO:0000313" key="3">
    <source>
        <dbReference type="EMBL" id="SHJ78876.1"/>
    </source>
</evidence>
<dbReference type="PANTHER" id="PTHR44520:SF2">
    <property type="entry name" value="RESPONSE REGULATOR RCP1"/>
    <property type="match status" value="1"/>
</dbReference>
<name>A0A1M6M5Z1_9FLAO</name>
<feature type="domain" description="Response regulatory" evidence="2">
    <location>
        <begin position="2"/>
        <end position="129"/>
    </location>
</feature>
<dbReference type="STRING" id="558155.SAMN04487911_13724"/>
<dbReference type="EMBL" id="FQYX01000037">
    <property type="protein sequence ID" value="SHJ78876.1"/>
    <property type="molecule type" value="Genomic_DNA"/>
</dbReference>
<proteinExistence type="predicted"/>
<dbReference type="SUPFAM" id="SSF52172">
    <property type="entry name" value="CheY-like"/>
    <property type="match status" value="1"/>
</dbReference>
<dbReference type="PANTHER" id="PTHR44520">
    <property type="entry name" value="RESPONSE REGULATOR RCP1-RELATED"/>
    <property type="match status" value="1"/>
</dbReference>
<keyword evidence="1" id="KW-0597">Phosphoprotein</keyword>
<dbReference type="PROSITE" id="PS50110">
    <property type="entry name" value="RESPONSE_REGULATORY"/>
    <property type="match status" value="1"/>
</dbReference>
<dbReference type="OrthoDB" id="673128at2"/>
<organism evidence="3 4">
    <name type="scientific">Arenibacter nanhaiticus</name>
    <dbReference type="NCBI Taxonomy" id="558155"/>
    <lineage>
        <taxon>Bacteria</taxon>
        <taxon>Pseudomonadati</taxon>
        <taxon>Bacteroidota</taxon>
        <taxon>Flavobacteriia</taxon>
        <taxon>Flavobacteriales</taxon>
        <taxon>Flavobacteriaceae</taxon>
        <taxon>Arenibacter</taxon>
    </lineage>
</organism>
<evidence type="ECO:0000259" key="2">
    <source>
        <dbReference type="PROSITE" id="PS50110"/>
    </source>
</evidence>
<dbReference type="InterPro" id="IPR052893">
    <property type="entry name" value="TCS_response_regulator"/>
</dbReference>
<gene>
    <name evidence="3" type="ORF">SAMN04487911_13724</name>
</gene>
<protein>
    <submittedName>
        <fullName evidence="3">Response regulator receiver domain-containing protein</fullName>
    </submittedName>
</protein>
<keyword evidence="4" id="KW-1185">Reference proteome</keyword>
<sequence>MNFSIIDDDELYVFLIKKTLTKVAPIQFTNVFGNGLDAYNFIKENRENQDLLPDVLLLDLNMPIMDGWEFLEAYTKLKPTICKPIAIYICSSSISPDDVIAAENHIEVTDYIVKPLSKEKINQLLKTFNLSTPPKNSSL</sequence>
<feature type="modified residue" description="4-aspartylphosphate" evidence="1">
    <location>
        <position position="59"/>
    </location>
</feature>
<dbReference type="RefSeq" id="WP_072765788.1">
    <property type="nucleotide sequence ID" value="NZ_FQYX01000037.1"/>
</dbReference>
<dbReference type="GO" id="GO:0000160">
    <property type="term" value="P:phosphorelay signal transduction system"/>
    <property type="evidence" value="ECO:0007669"/>
    <property type="project" value="InterPro"/>
</dbReference>
<dbReference type="Gene3D" id="3.40.50.2300">
    <property type="match status" value="1"/>
</dbReference>
<evidence type="ECO:0000313" key="4">
    <source>
        <dbReference type="Proteomes" id="UP000184231"/>
    </source>
</evidence>